<evidence type="ECO:0000256" key="4">
    <source>
        <dbReference type="ARBA" id="ARBA00023136"/>
    </source>
</evidence>
<keyword evidence="9" id="KW-1185">Reference proteome</keyword>
<dbReference type="PROSITE" id="PS51257">
    <property type="entry name" value="PROKAR_LIPOPROTEIN"/>
    <property type="match status" value="1"/>
</dbReference>
<evidence type="ECO:0000256" key="2">
    <source>
        <dbReference type="ARBA" id="ARBA00006275"/>
    </source>
</evidence>
<sequence length="606" mass="67731">MKIIKYLYLLFTLLVFASCNDDFLNRMPQDQLSTTGSLATVNELRLYMNQFYEQLPGHPSTTGGVGVAFDDARTDNMIFTAVNTRLNGQLTRSNAVALTEYNQIRGINFFLTKAPLAKGSIADVNQYLGEAYFFRAWFYFSLVNKYGDVSWVNSILSADDESTLLARDSRLVIVDSILKDLEYASELLSVQSNSNTMRIHKDVALAMISRVGLYEGTWQKYHKAKATGFASKDVTDEKIQSYLRAARDASKKIMDAGRWRVYSTNKPNEDYKNMFISTDLRSNNEVLLWRKYNPAENIGHGTSKYLSTGGGDIGLTLSLVDDYLTTAGQPFVGAPRETAQATYGAELQPSLRDPRLFQTVGVPGQPIRPGGVVAAYPPINQSGFNRSTTGYPMYKYIEYNNQAATADDGMSAAPVVLFRYAEVLLNYAEASIELGDDPTLAANALRPLRQRVGMPDVNFDREYNTSSDYPFRTLSKELQAIRRERRVELVAEGTRLADIMRWAAADVLIVGKRPLGALFQGSNLAAQNTSTGFYKDALLYFDTAPAGKSINFYLTGAAGASTRYIDPYKQVMPNGYGFKLNRDYLLPIQDRMIELTNGKWIQNPNW</sequence>
<dbReference type="GO" id="GO:0009279">
    <property type="term" value="C:cell outer membrane"/>
    <property type="evidence" value="ECO:0007669"/>
    <property type="project" value="UniProtKB-SubCell"/>
</dbReference>
<comment type="subcellular location">
    <subcellularLocation>
        <location evidence="1">Cell outer membrane</location>
    </subcellularLocation>
</comment>
<dbReference type="EMBL" id="FUZF01000007">
    <property type="protein sequence ID" value="SKB70137.1"/>
    <property type="molecule type" value="Genomic_DNA"/>
</dbReference>
<comment type="similarity">
    <text evidence="2">Belongs to the SusD family.</text>
</comment>
<keyword evidence="5" id="KW-0998">Cell outer membrane</keyword>
<organism evidence="8 9">
    <name type="scientific">Sphingobacterium nematocida</name>
    <dbReference type="NCBI Taxonomy" id="1513896"/>
    <lineage>
        <taxon>Bacteria</taxon>
        <taxon>Pseudomonadati</taxon>
        <taxon>Bacteroidota</taxon>
        <taxon>Sphingobacteriia</taxon>
        <taxon>Sphingobacteriales</taxon>
        <taxon>Sphingobacteriaceae</taxon>
        <taxon>Sphingobacterium</taxon>
    </lineage>
</organism>
<dbReference type="Proteomes" id="UP000190150">
    <property type="component" value="Unassembled WGS sequence"/>
</dbReference>
<evidence type="ECO:0000259" key="6">
    <source>
        <dbReference type="Pfam" id="PF07980"/>
    </source>
</evidence>
<name>A0A1T5DEX0_9SPHI</name>
<dbReference type="Pfam" id="PF14322">
    <property type="entry name" value="SusD-like_3"/>
    <property type="match status" value="1"/>
</dbReference>
<feature type="domain" description="SusD-like N-terminal" evidence="7">
    <location>
        <begin position="23"/>
        <end position="213"/>
    </location>
</feature>
<dbReference type="Pfam" id="PF07980">
    <property type="entry name" value="SusD_RagB"/>
    <property type="match status" value="1"/>
</dbReference>
<accession>A0A1T5DEX0</accession>
<dbReference type="InterPro" id="IPR012944">
    <property type="entry name" value="SusD_RagB_dom"/>
</dbReference>
<dbReference type="RefSeq" id="WP_079642860.1">
    <property type="nucleotide sequence ID" value="NZ_FUZF01000007.1"/>
</dbReference>
<dbReference type="SUPFAM" id="SSF48452">
    <property type="entry name" value="TPR-like"/>
    <property type="match status" value="1"/>
</dbReference>
<dbReference type="InterPro" id="IPR033985">
    <property type="entry name" value="SusD-like_N"/>
</dbReference>
<proteinExistence type="inferred from homology"/>
<evidence type="ECO:0000259" key="7">
    <source>
        <dbReference type="Pfam" id="PF14322"/>
    </source>
</evidence>
<dbReference type="AlphaFoldDB" id="A0A1T5DEX0"/>
<dbReference type="Gene3D" id="1.25.40.390">
    <property type="match status" value="1"/>
</dbReference>
<evidence type="ECO:0000256" key="1">
    <source>
        <dbReference type="ARBA" id="ARBA00004442"/>
    </source>
</evidence>
<keyword evidence="4" id="KW-0472">Membrane</keyword>
<evidence type="ECO:0000256" key="3">
    <source>
        <dbReference type="ARBA" id="ARBA00022729"/>
    </source>
</evidence>
<reference evidence="9" key="1">
    <citation type="submission" date="2017-02" db="EMBL/GenBank/DDBJ databases">
        <authorList>
            <person name="Varghese N."/>
            <person name="Submissions S."/>
        </authorList>
    </citation>
    <scope>NUCLEOTIDE SEQUENCE [LARGE SCALE GENOMIC DNA]</scope>
    <source>
        <strain evidence="9">DSM 24091</strain>
    </source>
</reference>
<evidence type="ECO:0000313" key="8">
    <source>
        <dbReference type="EMBL" id="SKB70137.1"/>
    </source>
</evidence>
<gene>
    <name evidence="8" type="ORF">SAMN05660841_01919</name>
</gene>
<evidence type="ECO:0000313" key="9">
    <source>
        <dbReference type="Proteomes" id="UP000190150"/>
    </source>
</evidence>
<dbReference type="OrthoDB" id="5694214at2"/>
<dbReference type="STRING" id="1513896.SAMN05660841_01919"/>
<dbReference type="InterPro" id="IPR011990">
    <property type="entry name" value="TPR-like_helical_dom_sf"/>
</dbReference>
<evidence type="ECO:0000256" key="5">
    <source>
        <dbReference type="ARBA" id="ARBA00023237"/>
    </source>
</evidence>
<keyword evidence="3" id="KW-0732">Signal</keyword>
<protein>
    <submittedName>
        <fullName evidence="8">Starch-binding associating with outer membrane</fullName>
    </submittedName>
</protein>
<feature type="domain" description="RagB/SusD" evidence="6">
    <location>
        <begin position="289"/>
        <end position="606"/>
    </location>
</feature>